<keyword evidence="2" id="KW-1185">Reference proteome</keyword>
<proteinExistence type="predicted"/>
<name>A0ABQ9XSS1_9EUKA</name>
<protein>
    <submittedName>
        <fullName evidence="1">Uncharacterized protein</fullName>
    </submittedName>
</protein>
<dbReference type="Proteomes" id="UP001281761">
    <property type="component" value="Unassembled WGS sequence"/>
</dbReference>
<gene>
    <name evidence="1" type="ORF">BLNAU_10674</name>
</gene>
<dbReference type="EMBL" id="JARBJD010000079">
    <property type="protein sequence ID" value="KAK2954342.1"/>
    <property type="molecule type" value="Genomic_DNA"/>
</dbReference>
<evidence type="ECO:0000313" key="2">
    <source>
        <dbReference type="Proteomes" id="UP001281761"/>
    </source>
</evidence>
<dbReference type="SUPFAM" id="SSF51126">
    <property type="entry name" value="Pectin lyase-like"/>
    <property type="match status" value="1"/>
</dbReference>
<reference evidence="1 2" key="1">
    <citation type="journal article" date="2022" name="bioRxiv">
        <title>Genomics of Preaxostyla Flagellates Illuminates Evolutionary Transitions and the Path Towards Mitochondrial Loss.</title>
        <authorList>
            <person name="Novak L.V.F."/>
            <person name="Treitli S.C."/>
            <person name="Pyrih J."/>
            <person name="Halakuc P."/>
            <person name="Pipaliya S.V."/>
            <person name="Vacek V."/>
            <person name="Brzon O."/>
            <person name="Soukal P."/>
            <person name="Eme L."/>
            <person name="Dacks J.B."/>
            <person name="Karnkowska A."/>
            <person name="Elias M."/>
            <person name="Hampl V."/>
        </authorList>
    </citation>
    <scope>NUCLEOTIDE SEQUENCE [LARGE SCALE GENOMIC DNA]</scope>
    <source>
        <strain evidence="1">NAU3</strain>
        <tissue evidence="1">Gut</tissue>
    </source>
</reference>
<comment type="caution">
    <text evidence="1">The sequence shown here is derived from an EMBL/GenBank/DDBJ whole genome shotgun (WGS) entry which is preliminary data.</text>
</comment>
<accession>A0ABQ9XSS1</accession>
<evidence type="ECO:0000313" key="1">
    <source>
        <dbReference type="EMBL" id="KAK2954342.1"/>
    </source>
</evidence>
<dbReference type="InterPro" id="IPR011050">
    <property type="entry name" value="Pectin_lyase_fold/virulence"/>
</dbReference>
<organism evidence="1 2">
    <name type="scientific">Blattamonas nauphoetae</name>
    <dbReference type="NCBI Taxonomy" id="2049346"/>
    <lineage>
        <taxon>Eukaryota</taxon>
        <taxon>Metamonada</taxon>
        <taxon>Preaxostyla</taxon>
        <taxon>Oxymonadida</taxon>
        <taxon>Blattamonas</taxon>
    </lineage>
</organism>
<sequence length="2945" mass="315661">MQPPIKFELAVSAASEGHSDGFGVGSLSIVGTGLKIDSADLVVGTGPLLFADKRDEHAPFVEKLSFVFLPDTASTWGSSLLSNSSFSSCITNDAPGRIERPTQDPTKDIKPHVGETARIDHSYSPNPTADRQVWVTTCAFSGLTSDSGDGAALGTTDYEADVIVVDSTFQKCRVTSSFSGGGAISLRLPQDYPNGKFFFTLFNCQFSNNTAAWFGGHFQAYYYHPATIAQCTFADSRSSTDTPLPQCFSMNINLEGDCRFDNSTLSNNEGSHTGGIRFFQDLYSGKIVMTDVLFQDNVCTATTDGNRVTDCIFYSTLGVTNNQFFDCFSTSDQPHCGTHTASQLYPDLIGPAITSIGQTKQENEKGDGFEVALSFEGVFTGTSRKYDVTLETADGTQFVAENMSFTKKAGSVTIPVSNPSTSSLSPSTKYTIVDVKKSVTDSTSNEMVFEDETEPDWSWWHHTSSSRANNMVGLSFTTPTVPKLTKIETQLNPLDSDEAIVTVTMDSILAGSFTLIVFEKDDASESPITVGSVALTTSPSETSSMITITLTPSGPLSHGNTYTVKTFSSSTLLVDHANLALTIPIKPPRISKASASLSGTNKTWVDVVLTGEALPQGKGFTIVVKEMEGGDIKDGAKGISLTGTIEGSSGKTDTCTASVEIYNKSDTLEYSKKYKIESLDIPGFSCIVDSTVNFTVPDSPGRVEKIITPTLNGEKTKVSVIVVGVGFASTISEIVVKRGDHEISSTSISSITVTQLTATFGAGKAETSLLVEFGKTYSIVEVSTESEVYVNSGVGFTVPVPGIVSSTSSELNPATNEEFKVIVNGENFVIDSEWNMTLTGRSEVISVRMTSTKKGESSWVKAGGPGELEFDHSYTLSTMTQKSNASEHILCSGVSLTTPPGPTLTGITCSLNPSNLNEAIVHLTASPISTGSFTLIVFDASDALKPEISIGPFSFTSSSTPTSSSCSVVILPSEKMSFGKTYTVKSLSSPSMFVAHTLPTFSVPYLVKAASSSLNLENLNEVVVSVTAFGFPPATSFTLTIVEVDKDNQRSGSTFELTGTTSSTAGDTTHCLNSPIEAGKLQHAKRFEITKCEVTNRQVVLDEPVFFPVPAPPTLTKASFSFATSSHTSFNLMIEGSDLPEGEIFVVTLDGFDKPIDVEFKTTTLGVSEELALGWADGLNFSSSYKLNSLSHKVLSTFSIPTTDLTLVTDSRPDPLILFANDSVHSDPKFCGAKERPCSSLDVAWMIVEAYSAQTVSLVVVKEASLSSPISIGAEQDVIVEKHLLTQKLVIPSTASLGNSTGLVSVSGTLEMREVHIDIQVEALSFVLFDVEEGKLVLKDVQISGIPSSSELIDGIDGLCAWETGLIKLHNSSAEIENCRMSSIEMGEIWMESSNLSLISTQILSNGARFSSFPSAQQDVMCKSGNITILPSASDTTTDRWISSSSECSVTLNGSEVKSPHFVPSLDAKNCTSTQSKKKDSFSISIHAGSIIDQYTGEPRLSLSAVVPLHEQDYDVTVQREESNEAETMRVRMIDDSTVRNWIADDETTTLDYLATYTITKIVGVVPPSEAASNGVFTEPKLAWEFDLASTPESLTFVAPEAPPILKASCRLGNGSNHAWIKLTGLNITAGTYTVTLVGVSGFSFGVTFASETDEKGRPLSEETPVRLFGEGSTLTFDTEYQIDTVINSTSQEPLNLAEMIITFTTPVATSRIIGMGEETLTLPQKDSVSVPLYGTDMKDTTYLVEVSLSDVVLEEPLSAVFSANSGTLVGRVYSASGSEVPLEYGNTYAVVSVTNSAFDAVLFNPFIFTVPTEPARIKSISPKLNREKSEVIVELTGVQFFASPALFVHLKNTNTGRAFSSSLTIKNAESCSVSFPTAQSEDDTHLQFELGYLVTSVASVDGLSSFLFNEGLEVTVPHLPVVDTITSSLSPSCTTFQVSMTGSHLPLTGSFTATLSPAATMTVNFVDGVGTSLWLSDGVDGMKLNTTYTIIELANDDDVILVNDKIFTTTEGPTLLSIDTPTLKSDNPNVIELTLNGERMPLKETVPEFSLVVVEKGQSTEISIPVSFSTNSLGGGEAVAYPSSTLKYSTAYSVLRMTSTTVPVSIPSSVSFTTPASPTRIISAFGSLDSKTGKTAEISLTGIGFPQSKDFTIIVRELDALSQPTGSPIELSSSFGADGASTSHTMTTPIFRETSAKLEFGKSCVITDLVITGMSTVVDSDVTFKVPTEPSRLISIHPATYSNEDREVSASLFGIKLSGTYWIVLESNTSAPDVNVSVSITESGIGELKGILYSKALPLSMNMTYDTLYKIVGMEDSSQKPIFFENGLTFFTMKEPTRIEDGVCRLNSKHDKVIVTLNGRVLSPGDYSVLLTHTDPNKSRTIAGNVNRDGNVECSHTVDANEADSLVFGETYSISSAHRDGTPIHVTSGLTLQIPHPPKVTEAIVHPNTLNTAVTIELLGTDLNMMKEFKVTIRPSFSFVVLFADASRGLSPTLRLDSTEGLAHNSEYVVESIVGVVDSDEMILIDGLISFRTPELILMEVIVSCSGVGSEGEECGSLTIPCATLLIGWEMGRKKGDIEKLILKVRDSVESGGVVVVGRGSVEVRGMFGEKCRMMISEQATPNTKSESVFVVDGGEVILLDLIVCLPSFTSVWGWHAGFVVGGEGSVIVDEVEIVSRDGEKAGMGLVELKQGGLNVDGLFVRNIEFCDGVGLIRCLGGRNEIGAEIMNLVVENATLSEEGIVAFSSTEKTSEILMADSELWRVRTFVGEGTGTALIAIRTGQTRLTISKCVFFESGCYVGNGVKIGHVLLITLHSSDRHETVQHVDLDCCLFVDCAGRDGREEGGVLIRSGDGLCRVSLNGSWFEERSELSSPSSFDRGSEGRVVVTKRRMSYLGWKRAGVVIERGRRLPVIDRKGSGFSNCGLMVVGMEVERARHNSEKMDEL</sequence>